<accession>A0A1F6TJE0</accession>
<evidence type="ECO:0000256" key="4">
    <source>
        <dbReference type="SAM" id="MobiDB-lite"/>
    </source>
</evidence>
<sequence length="377" mass="41227">MPETSTATPLLEVRHVSLAYDGHRVVHDVSFAVLPGRMVCLLGPSGCGKTTMLRAIAGFEPVEQGEIMLAGRSASRPGWTLPPEKRGIGMVFQDYGLFPHLNVADNVTFGLRGVSRDERERRLTELLETMGLMAARRRLPHELSGGQQQRVALARALAPRPALILMDEPFSSLDVELRERLSQELRELLQRHNVTAVMVTHHQNEAFAMADEIGVMSDGHIRQWDNAYNLYHRPASRFVADFIGEGALLPGAVLGDGRVEIETGVITTGHAPACRVGRIVDVLLRPDDVVHDDGSDLKAEVTHKAFRGAEILYTLRLARGGRVLALVASHHNHAIGEKIGIRILPDDIVASRVNPAPRPDPRPGATPHRSLSGDRAG</sequence>
<gene>
    <name evidence="6" type="ORF">A2V92_02430</name>
</gene>
<dbReference type="InterPro" id="IPR027417">
    <property type="entry name" value="P-loop_NTPase"/>
</dbReference>
<dbReference type="Proteomes" id="UP000179344">
    <property type="component" value="Unassembled WGS sequence"/>
</dbReference>
<dbReference type="PANTHER" id="PTHR42781">
    <property type="entry name" value="SPERMIDINE/PUTRESCINE IMPORT ATP-BINDING PROTEIN POTA"/>
    <property type="match status" value="1"/>
</dbReference>
<keyword evidence="2" id="KW-0547">Nucleotide-binding</keyword>
<dbReference type="PROSITE" id="PS50893">
    <property type="entry name" value="ABC_TRANSPORTER_2"/>
    <property type="match status" value="1"/>
</dbReference>
<proteinExistence type="predicted"/>
<dbReference type="GO" id="GO:0015697">
    <property type="term" value="P:quaternary ammonium group transport"/>
    <property type="evidence" value="ECO:0007669"/>
    <property type="project" value="UniProtKB-ARBA"/>
</dbReference>
<dbReference type="InterPro" id="IPR013611">
    <property type="entry name" value="Transp-assoc_OB_typ2"/>
</dbReference>
<organism evidence="6 7">
    <name type="scientific">Candidatus Muproteobacteria bacterium RBG_16_65_31</name>
    <dbReference type="NCBI Taxonomy" id="1817759"/>
    <lineage>
        <taxon>Bacteria</taxon>
        <taxon>Pseudomonadati</taxon>
        <taxon>Pseudomonadota</taxon>
        <taxon>Candidatus Muproteobacteria</taxon>
    </lineage>
</organism>
<feature type="domain" description="ABC transporter" evidence="5">
    <location>
        <begin position="11"/>
        <end position="243"/>
    </location>
</feature>
<dbReference type="AlphaFoldDB" id="A0A1F6TJE0"/>
<dbReference type="GO" id="GO:0005524">
    <property type="term" value="F:ATP binding"/>
    <property type="evidence" value="ECO:0007669"/>
    <property type="project" value="UniProtKB-KW"/>
</dbReference>
<feature type="region of interest" description="Disordered" evidence="4">
    <location>
        <begin position="352"/>
        <end position="377"/>
    </location>
</feature>
<evidence type="ECO:0000313" key="6">
    <source>
        <dbReference type="EMBL" id="OGI45253.1"/>
    </source>
</evidence>
<dbReference type="PROSITE" id="PS00211">
    <property type="entry name" value="ABC_TRANSPORTER_1"/>
    <property type="match status" value="1"/>
</dbReference>
<dbReference type="InterPro" id="IPR003439">
    <property type="entry name" value="ABC_transporter-like_ATP-bd"/>
</dbReference>
<dbReference type="InterPro" id="IPR017871">
    <property type="entry name" value="ABC_transporter-like_CS"/>
</dbReference>
<dbReference type="InterPro" id="IPR008995">
    <property type="entry name" value="Mo/tungstate-bd_C_term_dom"/>
</dbReference>
<dbReference type="GO" id="GO:0022857">
    <property type="term" value="F:transmembrane transporter activity"/>
    <property type="evidence" value="ECO:0007669"/>
    <property type="project" value="InterPro"/>
</dbReference>
<dbReference type="SUPFAM" id="SSF52540">
    <property type="entry name" value="P-loop containing nucleoside triphosphate hydrolases"/>
    <property type="match status" value="1"/>
</dbReference>
<dbReference type="SUPFAM" id="SSF50331">
    <property type="entry name" value="MOP-like"/>
    <property type="match status" value="1"/>
</dbReference>
<dbReference type="FunFam" id="3.40.50.300:FF:000425">
    <property type="entry name" value="Probable ABC transporter, ATP-binding subunit"/>
    <property type="match status" value="1"/>
</dbReference>
<dbReference type="SMART" id="SM00382">
    <property type="entry name" value="AAA"/>
    <property type="match status" value="1"/>
</dbReference>
<dbReference type="EMBL" id="MFST01000010">
    <property type="protein sequence ID" value="OGI45253.1"/>
    <property type="molecule type" value="Genomic_DNA"/>
</dbReference>
<evidence type="ECO:0000256" key="1">
    <source>
        <dbReference type="ARBA" id="ARBA00022448"/>
    </source>
</evidence>
<evidence type="ECO:0000256" key="2">
    <source>
        <dbReference type="ARBA" id="ARBA00022741"/>
    </source>
</evidence>
<evidence type="ECO:0000259" key="5">
    <source>
        <dbReference type="PROSITE" id="PS50893"/>
    </source>
</evidence>
<protein>
    <submittedName>
        <fullName evidence="6">ABC transporter ATP-binding protein</fullName>
    </submittedName>
</protein>
<dbReference type="Pfam" id="PF00005">
    <property type="entry name" value="ABC_tran"/>
    <property type="match status" value="1"/>
</dbReference>
<evidence type="ECO:0000256" key="3">
    <source>
        <dbReference type="ARBA" id="ARBA00022840"/>
    </source>
</evidence>
<dbReference type="GO" id="GO:0043190">
    <property type="term" value="C:ATP-binding cassette (ABC) transporter complex"/>
    <property type="evidence" value="ECO:0007669"/>
    <property type="project" value="InterPro"/>
</dbReference>
<comment type="caution">
    <text evidence="6">The sequence shown here is derived from an EMBL/GenBank/DDBJ whole genome shotgun (WGS) entry which is preliminary data.</text>
</comment>
<dbReference type="GO" id="GO:0016887">
    <property type="term" value="F:ATP hydrolysis activity"/>
    <property type="evidence" value="ECO:0007669"/>
    <property type="project" value="InterPro"/>
</dbReference>
<keyword evidence="1" id="KW-0813">Transport</keyword>
<dbReference type="PANTHER" id="PTHR42781:SF4">
    <property type="entry name" value="SPERMIDINE_PUTRESCINE IMPORT ATP-BINDING PROTEIN POTA"/>
    <property type="match status" value="1"/>
</dbReference>
<dbReference type="InterPro" id="IPR050093">
    <property type="entry name" value="ABC_SmlMolc_Importer"/>
</dbReference>
<dbReference type="InterPro" id="IPR003593">
    <property type="entry name" value="AAA+_ATPase"/>
</dbReference>
<reference evidence="6 7" key="1">
    <citation type="journal article" date="2016" name="Nat. Commun.">
        <title>Thousands of microbial genomes shed light on interconnected biogeochemical processes in an aquifer system.</title>
        <authorList>
            <person name="Anantharaman K."/>
            <person name="Brown C.T."/>
            <person name="Hug L.A."/>
            <person name="Sharon I."/>
            <person name="Castelle C.J."/>
            <person name="Probst A.J."/>
            <person name="Thomas B.C."/>
            <person name="Singh A."/>
            <person name="Wilkins M.J."/>
            <person name="Karaoz U."/>
            <person name="Brodie E.L."/>
            <person name="Williams K.H."/>
            <person name="Hubbard S.S."/>
            <person name="Banfield J.F."/>
        </authorList>
    </citation>
    <scope>NUCLEOTIDE SEQUENCE [LARGE SCALE GENOMIC DNA]</scope>
</reference>
<dbReference type="Gene3D" id="3.40.50.300">
    <property type="entry name" value="P-loop containing nucleotide triphosphate hydrolases"/>
    <property type="match status" value="1"/>
</dbReference>
<dbReference type="Pfam" id="PF08402">
    <property type="entry name" value="TOBE_2"/>
    <property type="match status" value="1"/>
</dbReference>
<dbReference type="Gene3D" id="2.40.50.100">
    <property type="match status" value="1"/>
</dbReference>
<keyword evidence="3 6" id="KW-0067">ATP-binding</keyword>
<evidence type="ECO:0000313" key="7">
    <source>
        <dbReference type="Proteomes" id="UP000179344"/>
    </source>
</evidence>
<name>A0A1F6TJE0_9PROT</name>